<dbReference type="Gene3D" id="3.40.50.150">
    <property type="entry name" value="Vaccinia Virus protein VP39"/>
    <property type="match status" value="1"/>
</dbReference>
<keyword evidence="7" id="KW-1185">Reference proteome</keyword>
<name>A0A6L3SZD7_9HYPH</name>
<comment type="caution">
    <text evidence="6">The sequence shown here is derived from an EMBL/GenBank/DDBJ whole genome shotgun (WGS) entry which is preliminary data.</text>
</comment>
<dbReference type="EMBL" id="VZZK01000008">
    <property type="protein sequence ID" value="KAB1079527.1"/>
    <property type="molecule type" value="Genomic_DNA"/>
</dbReference>
<dbReference type="InterPro" id="IPR003333">
    <property type="entry name" value="CMAS"/>
</dbReference>
<evidence type="ECO:0000313" key="7">
    <source>
        <dbReference type="Proteomes" id="UP000474159"/>
    </source>
</evidence>
<dbReference type="InterPro" id="IPR050723">
    <property type="entry name" value="CFA/CMAS"/>
</dbReference>
<dbReference type="GO" id="GO:0008168">
    <property type="term" value="F:methyltransferase activity"/>
    <property type="evidence" value="ECO:0007669"/>
    <property type="project" value="UniProtKB-KW"/>
</dbReference>
<evidence type="ECO:0000256" key="5">
    <source>
        <dbReference type="ARBA" id="ARBA00023098"/>
    </source>
</evidence>
<keyword evidence="4" id="KW-0949">S-adenosyl-L-methionine</keyword>
<dbReference type="InterPro" id="IPR029063">
    <property type="entry name" value="SAM-dependent_MTases_sf"/>
</dbReference>
<proteinExistence type="inferred from homology"/>
<evidence type="ECO:0000256" key="1">
    <source>
        <dbReference type="ARBA" id="ARBA00010815"/>
    </source>
</evidence>
<keyword evidence="3 6" id="KW-0808">Transferase</keyword>
<protein>
    <submittedName>
        <fullName evidence="6">Class I SAM-dependent methyltransferase</fullName>
    </submittedName>
</protein>
<dbReference type="SUPFAM" id="SSF53335">
    <property type="entry name" value="S-adenosyl-L-methionine-dependent methyltransferases"/>
    <property type="match status" value="1"/>
</dbReference>
<keyword evidence="2 6" id="KW-0489">Methyltransferase</keyword>
<evidence type="ECO:0000313" key="6">
    <source>
        <dbReference type="EMBL" id="KAB1079527.1"/>
    </source>
</evidence>
<sequence length="416" mass="46367">MLIDRILEKAFAVSGLGGRLTVTTASGYRFHAGDDLGPEAAIRFTDAAAERALLLDPELRFGELYTDERLLIERGTLPDFLAVLLARNHGSPPLWPVRGRGLARALRRRLLDRNDPARARSNVAQHYDLDERLYGLFLDPDLQYSCAYYAEPDIGLDAAQAAKKRHIAAKLLAGPGCRVLDIGCGWGGLGLYLVRVAGCASVRGITLSREQRAVAARRSAEAGLSDRAAFVLEDYRATMGRFDRIVSVGMFEHVGPAHYDAYFQACRARLAEDGVMLLHTIGRTGMPAATNPWITRYIFPGGHLPTLSEIMPPIEAAGLMLADVEVLRLHYAETLRDWRARFLARRETVERLYDARFGRMWDWYLASAEAAFRYEDAVVFQLQLTRRNDVVPRTRAYIAEAEARLARAEAGLRAHA</sequence>
<dbReference type="CDD" id="cd02440">
    <property type="entry name" value="AdoMet_MTases"/>
    <property type="match status" value="1"/>
</dbReference>
<dbReference type="GO" id="GO:0032259">
    <property type="term" value="P:methylation"/>
    <property type="evidence" value="ECO:0007669"/>
    <property type="project" value="UniProtKB-KW"/>
</dbReference>
<dbReference type="AlphaFoldDB" id="A0A6L3SZD7"/>
<dbReference type="Proteomes" id="UP000474159">
    <property type="component" value="Unassembled WGS sequence"/>
</dbReference>
<dbReference type="Pfam" id="PF02353">
    <property type="entry name" value="CMAS"/>
    <property type="match status" value="1"/>
</dbReference>
<dbReference type="PANTHER" id="PTHR43667">
    <property type="entry name" value="CYCLOPROPANE-FATTY-ACYL-PHOSPHOLIPID SYNTHASE"/>
    <property type="match status" value="1"/>
</dbReference>
<reference evidence="6 7" key="1">
    <citation type="submission" date="2019-09" db="EMBL/GenBank/DDBJ databases">
        <title>YIM 48816 draft genome.</title>
        <authorList>
            <person name="Jiang L."/>
        </authorList>
    </citation>
    <scope>NUCLEOTIDE SEQUENCE [LARGE SCALE GENOMIC DNA]</scope>
    <source>
        <strain evidence="6 7">YIM 48816</strain>
    </source>
</reference>
<organism evidence="6 7">
    <name type="scientific">Methylobacterium soli</name>
    <dbReference type="NCBI Taxonomy" id="553447"/>
    <lineage>
        <taxon>Bacteria</taxon>
        <taxon>Pseudomonadati</taxon>
        <taxon>Pseudomonadota</taxon>
        <taxon>Alphaproteobacteria</taxon>
        <taxon>Hyphomicrobiales</taxon>
        <taxon>Methylobacteriaceae</taxon>
        <taxon>Methylobacterium</taxon>
    </lineage>
</organism>
<dbReference type="GO" id="GO:0008610">
    <property type="term" value="P:lipid biosynthetic process"/>
    <property type="evidence" value="ECO:0007669"/>
    <property type="project" value="InterPro"/>
</dbReference>
<evidence type="ECO:0000256" key="3">
    <source>
        <dbReference type="ARBA" id="ARBA00022679"/>
    </source>
</evidence>
<dbReference type="PANTHER" id="PTHR43667:SF1">
    <property type="entry name" value="CYCLOPROPANE-FATTY-ACYL-PHOSPHOLIPID SYNTHASE"/>
    <property type="match status" value="1"/>
</dbReference>
<keyword evidence="5" id="KW-0443">Lipid metabolism</keyword>
<evidence type="ECO:0000256" key="2">
    <source>
        <dbReference type="ARBA" id="ARBA00022603"/>
    </source>
</evidence>
<accession>A0A6L3SZD7</accession>
<dbReference type="OrthoDB" id="9782855at2"/>
<dbReference type="PIRSF" id="PIRSF003085">
    <property type="entry name" value="CMAS"/>
    <property type="match status" value="1"/>
</dbReference>
<gene>
    <name evidence="6" type="ORF">F6X53_09520</name>
</gene>
<comment type="similarity">
    <text evidence="1">Belongs to the CFA/CMAS family.</text>
</comment>
<evidence type="ECO:0000256" key="4">
    <source>
        <dbReference type="ARBA" id="ARBA00022691"/>
    </source>
</evidence>